<name>A0A418KRQ8_9ACTN</name>
<protein>
    <submittedName>
        <fullName evidence="8">RDD family protein</fullName>
    </submittedName>
</protein>
<evidence type="ECO:0000256" key="3">
    <source>
        <dbReference type="ARBA" id="ARBA00022692"/>
    </source>
</evidence>
<evidence type="ECO:0000256" key="2">
    <source>
        <dbReference type="ARBA" id="ARBA00022475"/>
    </source>
</evidence>
<sequence length="134" mass="14182">MSRCAAALVDAAVVAAASALTGFVLSGIRYTVDGPPFSLPPVPGWAIGVGHSVLVLLYLTVSWTLVGCTPGQLVLGLRVVTADGRPPGPWRALVRALVCVVLPIGVLWLLFSRRTLAVQDLVARTVLVYDPPRW</sequence>
<evidence type="ECO:0000313" key="9">
    <source>
        <dbReference type="Proteomes" id="UP000284057"/>
    </source>
</evidence>
<feature type="transmembrane region" description="Helical" evidence="6">
    <location>
        <begin position="43"/>
        <end position="66"/>
    </location>
</feature>
<keyword evidence="3 6" id="KW-0812">Transmembrane</keyword>
<dbReference type="Proteomes" id="UP000284057">
    <property type="component" value="Unassembled WGS sequence"/>
</dbReference>
<dbReference type="EMBL" id="QUAL01000114">
    <property type="protein sequence ID" value="RIQ24458.1"/>
    <property type="molecule type" value="Genomic_DNA"/>
</dbReference>
<evidence type="ECO:0000256" key="1">
    <source>
        <dbReference type="ARBA" id="ARBA00004651"/>
    </source>
</evidence>
<comment type="caution">
    <text evidence="8">The sequence shown here is derived from an EMBL/GenBank/DDBJ whole genome shotgun (WGS) entry which is preliminary data.</text>
</comment>
<evidence type="ECO:0000256" key="4">
    <source>
        <dbReference type="ARBA" id="ARBA00022989"/>
    </source>
</evidence>
<dbReference type="GO" id="GO:0005886">
    <property type="term" value="C:plasma membrane"/>
    <property type="evidence" value="ECO:0007669"/>
    <property type="project" value="UniProtKB-SubCell"/>
</dbReference>
<dbReference type="AlphaFoldDB" id="A0A418KRQ8"/>
<feature type="domain" description="RDD" evidence="7">
    <location>
        <begin position="1"/>
        <end position="123"/>
    </location>
</feature>
<keyword evidence="2" id="KW-1003">Cell membrane</keyword>
<organism evidence="8 9">
    <name type="scientific">Jiangella rhizosphaerae</name>
    <dbReference type="NCBI Taxonomy" id="2293569"/>
    <lineage>
        <taxon>Bacteria</taxon>
        <taxon>Bacillati</taxon>
        <taxon>Actinomycetota</taxon>
        <taxon>Actinomycetes</taxon>
        <taxon>Jiangellales</taxon>
        <taxon>Jiangellaceae</taxon>
        <taxon>Jiangella</taxon>
    </lineage>
</organism>
<evidence type="ECO:0000256" key="6">
    <source>
        <dbReference type="SAM" id="Phobius"/>
    </source>
</evidence>
<gene>
    <name evidence="8" type="ORF">DY240_11975</name>
</gene>
<dbReference type="InterPro" id="IPR051791">
    <property type="entry name" value="Pra-immunoreactive"/>
</dbReference>
<dbReference type="InterPro" id="IPR010432">
    <property type="entry name" value="RDD"/>
</dbReference>
<evidence type="ECO:0000256" key="5">
    <source>
        <dbReference type="ARBA" id="ARBA00023136"/>
    </source>
</evidence>
<evidence type="ECO:0000313" key="8">
    <source>
        <dbReference type="EMBL" id="RIQ24458.1"/>
    </source>
</evidence>
<dbReference type="Pfam" id="PF06271">
    <property type="entry name" value="RDD"/>
    <property type="match status" value="1"/>
</dbReference>
<accession>A0A418KRQ8</accession>
<feature type="transmembrane region" description="Helical" evidence="6">
    <location>
        <begin position="92"/>
        <end position="111"/>
    </location>
</feature>
<dbReference type="PANTHER" id="PTHR36115:SF6">
    <property type="entry name" value="PROLINE-RICH ANTIGEN HOMOLOG"/>
    <property type="match status" value="1"/>
</dbReference>
<reference evidence="8 9" key="1">
    <citation type="submission" date="2018-09" db="EMBL/GenBank/DDBJ databases">
        <title>Isolation, diversity and antifungal activity of actinobacteria from wheat.</title>
        <authorList>
            <person name="Han C."/>
        </authorList>
    </citation>
    <scope>NUCLEOTIDE SEQUENCE [LARGE SCALE GENOMIC DNA]</scope>
    <source>
        <strain evidence="8 9">NEAU-YY265</strain>
    </source>
</reference>
<dbReference type="OrthoDB" id="5245023at2"/>
<keyword evidence="4 6" id="KW-1133">Transmembrane helix</keyword>
<evidence type="ECO:0000259" key="7">
    <source>
        <dbReference type="Pfam" id="PF06271"/>
    </source>
</evidence>
<proteinExistence type="predicted"/>
<keyword evidence="9" id="KW-1185">Reference proteome</keyword>
<dbReference type="PANTHER" id="PTHR36115">
    <property type="entry name" value="PROLINE-RICH ANTIGEN HOMOLOG-RELATED"/>
    <property type="match status" value="1"/>
</dbReference>
<comment type="subcellular location">
    <subcellularLocation>
        <location evidence="1">Cell membrane</location>
        <topology evidence="1">Multi-pass membrane protein</topology>
    </subcellularLocation>
</comment>
<keyword evidence="5 6" id="KW-0472">Membrane</keyword>